<evidence type="ECO:0000313" key="2">
    <source>
        <dbReference type="EMBL" id="KAK6747058.1"/>
    </source>
</evidence>
<name>A0ABR1D986_NECAM</name>
<reference evidence="2 3" key="1">
    <citation type="submission" date="2023-08" db="EMBL/GenBank/DDBJ databases">
        <title>A Necator americanus chromosomal reference genome.</title>
        <authorList>
            <person name="Ilik V."/>
            <person name="Petrzelkova K.J."/>
            <person name="Pardy F."/>
            <person name="Fuh T."/>
            <person name="Niatou-Singa F.S."/>
            <person name="Gouil Q."/>
            <person name="Baker L."/>
            <person name="Ritchie M.E."/>
            <person name="Jex A.R."/>
            <person name="Gazzola D."/>
            <person name="Li H."/>
            <person name="Toshio Fujiwara R."/>
            <person name="Zhan B."/>
            <person name="Aroian R.V."/>
            <person name="Pafco B."/>
            <person name="Schwarz E.M."/>
        </authorList>
    </citation>
    <scope>NUCLEOTIDE SEQUENCE [LARGE SCALE GENOMIC DNA]</scope>
    <source>
        <strain evidence="2 3">Aroian</strain>
        <tissue evidence="2">Whole animal</tissue>
    </source>
</reference>
<feature type="compositionally biased region" description="Basic and acidic residues" evidence="1">
    <location>
        <begin position="33"/>
        <end position="54"/>
    </location>
</feature>
<accession>A0ABR1D986</accession>
<protein>
    <submittedName>
        <fullName evidence="2">Uncharacterized protein</fullName>
    </submittedName>
</protein>
<dbReference type="Proteomes" id="UP001303046">
    <property type="component" value="Unassembled WGS sequence"/>
</dbReference>
<keyword evidence="3" id="KW-1185">Reference proteome</keyword>
<evidence type="ECO:0000256" key="1">
    <source>
        <dbReference type="SAM" id="MobiDB-lite"/>
    </source>
</evidence>
<organism evidence="2 3">
    <name type="scientific">Necator americanus</name>
    <name type="common">Human hookworm</name>
    <dbReference type="NCBI Taxonomy" id="51031"/>
    <lineage>
        <taxon>Eukaryota</taxon>
        <taxon>Metazoa</taxon>
        <taxon>Ecdysozoa</taxon>
        <taxon>Nematoda</taxon>
        <taxon>Chromadorea</taxon>
        <taxon>Rhabditida</taxon>
        <taxon>Rhabditina</taxon>
        <taxon>Rhabditomorpha</taxon>
        <taxon>Strongyloidea</taxon>
        <taxon>Ancylostomatidae</taxon>
        <taxon>Bunostominae</taxon>
        <taxon>Necator</taxon>
    </lineage>
</organism>
<comment type="caution">
    <text evidence="2">The sequence shown here is derived from an EMBL/GenBank/DDBJ whole genome shotgun (WGS) entry which is preliminary data.</text>
</comment>
<sequence>MDPTDMLWLSKPPTVSEFVTNSKITFKPAVRTPSHDSVQHELDTETPRKPDRISKKLRTFSLGDSEGLKKSLEKHPSSSPVDIPRPRRISISEMIFGSSAGGFSWGQSSLQGSPLNETKMSITEDEKFKEFMKHQNKILGDDGICSFKKGDYMEAHAENIKEGRDKEA</sequence>
<dbReference type="EMBL" id="JAVFWL010000004">
    <property type="protein sequence ID" value="KAK6747058.1"/>
    <property type="molecule type" value="Genomic_DNA"/>
</dbReference>
<proteinExistence type="predicted"/>
<feature type="compositionally biased region" description="Basic and acidic residues" evidence="1">
    <location>
        <begin position="66"/>
        <end position="76"/>
    </location>
</feature>
<gene>
    <name evidence="2" type="primary">Necator_chrIV.g13642</name>
    <name evidence="2" type="ORF">RB195_000351</name>
</gene>
<evidence type="ECO:0000313" key="3">
    <source>
        <dbReference type="Proteomes" id="UP001303046"/>
    </source>
</evidence>
<feature type="region of interest" description="Disordered" evidence="1">
    <location>
        <begin position="30"/>
        <end position="86"/>
    </location>
</feature>